<sequence length="271" mass="29801">MVKVELDIFSGRPNPQWTLSKKDARQLAERVRADPSLLLPMDAETGGLGYRGFIITTEDLGDGDEWRRAGLPSRVRLGGAFQPGAIEASRSLLYTAESARLDLKDPGAVLGVAEEGITESVQSLYTACTPSYYTSDTSFAFWNDAAYLQYNNCYNYASNLRTNTFAQPGRASGTVWSAISCSNVGAAAVRDGWGTSCRADNNYNVCLVIWPNTDYHWYRLAANGHWCHKPGQTAARNYDNSGLLITNPETCNRGGYTTFCGYYRGFNITVS</sequence>
<keyword evidence="2" id="KW-1185">Reference proteome</keyword>
<proteinExistence type="predicted"/>
<reference evidence="1 2" key="1">
    <citation type="submission" date="2021-02" db="EMBL/GenBank/DDBJ databases">
        <title>De Novo genome assembly of isolated myxobacteria.</title>
        <authorList>
            <person name="Stevens D.C."/>
        </authorList>
    </citation>
    <scope>NUCLEOTIDE SEQUENCE [LARGE SCALE GENOMIC DNA]</scope>
    <source>
        <strain evidence="2">SCPEA02</strain>
    </source>
</reference>
<dbReference type="EMBL" id="CP071090">
    <property type="protein sequence ID" value="QSQ20887.1"/>
    <property type="molecule type" value="Genomic_DNA"/>
</dbReference>
<accession>A0ABX7NTU1</accession>
<dbReference type="Proteomes" id="UP000662747">
    <property type="component" value="Chromosome"/>
</dbReference>
<protein>
    <submittedName>
        <fullName evidence="1">Uncharacterized protein</fullName>
    </submittedName>
</protein>
<evidence type="ECO:0000313" key="2">
    <source>
        <dbReference type="Proteomes" id="UP000662747"/>
    </source>
</evidence>
<gene>
    <name evidence="1" type="ORF">JY651_37545</name>
</gene>
<name>A0ABX7NTU1_9BACT</name>
<evidence type="ECO:0000313" key="1">
    <source>
        <dbReference type="EMBL" id="QSQ20887.1"/>
    </source>
</evidence>
<organism evidence="1 2">
    <name type="scientific">Pyxidicoccus parkwayensis</name>
    <dbReference type="NCBI Taxonomy" id="2813578"/>
    <lineage>
        <taxon>Bacteria</taxon>
        <taxon>Pseudomonadati</taxon>
        <taxon>Myxococcota</taxon>
        <taxon>Myxococcia</taxon>
        <taxon>Myxococcales</taxon>
        <taxon>Cystobacterineae</taxon>
        <taxon>Myxococcaceae</taxon>
        <taxon>Pyxidicoccus</taxon>
    </lineage>
</organism>
<dbReference type="RefSeq" id="WP_206722467.1">
    <property type="nucleotide sequence ID" value="NZ_CP071090.1"/>
</dbReference>